<evidence type="ECO:0000313" key="2">
    <source>
        <dbReference type="Proteomes" id="UP001149813"/>
    </source>
</evidence>
<dbReference type="OrthoDB" id="5557926at2759"/>
<comment type="caution">
    <text evidence="1">The sequence shown here is derived from an EMBL/GenBank/DDBJ whole genome shotgun (WGS) entry which is preliminary data.</text>
</comment>
<reference evidence="1" key="1">
    <citation type="submission" date="2022-07" db="EMBL/GenBank/DDBJ databases">
        <title>Phylogenomic reconstructions and comparative analyses of Kickxellomycotina fungi.</title>
        <authorList>
            <person name="Reynolds N.K."/>
            <person name="Stajich J.E."/>
            <person name="Barry K."/>
            <person name="Grigoriev I.V."/>
            <person name="Crous P."/>
            <person name="Smith M.E."/>
        </authorList>
    </citation>
    <scope>NUCLEOTIDE SEQUENCE</scope>
    <source>
        <strain evidence="1">NBRC 32514</strain>
    </source>
</reference>
<name>A0A9W8CTH0_9FUNG</name>
<gene>
    <name evidence="1" type="ORF">LPJ53_000778</name>
</gene>
<accession>A0A9W8CTH0</accession>
<keyword evidence="2" id="KW-1185">Reference proteome</keyword>
<evidence type="ECO:0000313" key="1">
    <source>
        <dbReference type="EMBL" id="KAJ1724989.1"/>
    </source>
</evidence>
<organism evidence="1 2">
    <name type="scientific">Coemansia erecta</name>
    <dbReference type="NCBI Taxonomy" id="147472"/>
    <lineage>
        <taxon>Eukaryota</taxon>
        <taxon>Fungi</taxon>
        <taxon>Fungi incertae sedis</taxon>
        <taxon>Zoopagomycota</taxon>
        <taxon>Kickxellomycotina</taxon>
        <taxon>Kickxellomycetes</taxon>
        <taxon>Kickxellales</taxon>
        <taxon>Kickxellaceae</taxon>
        <taxon>Coemansia</taxon>
    </lineage>
</organism>
<protein>
    <submittedName>
        <fullName evidence="1">Uncharacterized protein</fullName>
    </submittedName>
</protein>
<sequence>MELQDPTFEIQKTVVLAFADTTRVAGYRAALSLWTQLASSGECTSTSLHYASPAKLTLTPHTEDALSLAPASASTQLTITLATAARLPLVTFCFVNGLPAAEYVADLADQLVSVLEARGVDRLVVPAAVNLVGLRDSEHLWTWGAGEVAEEVGARRVPEGGVRTDDAFLAAVCGLAEVAEIGVAALVHGDKRPSGSSGRLRTTFGREYADEWDAQVVGALAAAVAAAVPGMPAACNSAGAVQAEVTRTCHDVESSAKGLAVYA</sequence>
<proteinExistence type="predicted"/>
<dbReference type="Proteomes" id="UP001149813">
    <property type="component" value="Unassembled WGS sequence"/>
</dbReference>
<dbReference type="EMBL" id="JANBOJ010000015">
    <property type="protein sequence ID" value="KAJ1724989.1"/>
    <property type="molecule type" value="Genomic_DNA"/>
</dbReference>
<dbReference type="AlphaFoldDB" id="A0A9W8CTH0"/>